<dbReference type="SUPFAM" id="SSF51905">
    <property type="entry name" value="FAD/NAD(P)-binding domain"/>
    <property type="match status" value="2"/>
</dbReference>
<dbReference type="RefSeq" id="WP_344705054.1">
    <property type="nucleotide sequence ID" value="NZ_BAAAZT010000077.1"/>
</dbReference>
<dbReference type="Proteomes" id="UP001500133">
    <property type="component" value="Unassembled WGS sequence"/>
</dbReference>
<dbReference type="InterPro" id="IPR051169">
    <property type="entry name" value="NADH-Q_oxidoreductase"/>
</dbReference>
<proteinExistence type="predicted"/>
<comment type="cofactor">
    <cofactor evidence="1">
        <name>FAD</name>
        <dbReference type="ChEBI" id="CHEBI:57692"/>
    </cofactor>
</comment>
<evidence type="ECO:0000256" key="2">
    <source>
        <dbReference type="ARBA" id="ARBA00022630"/>
    </source>
</evidence>
<dbReference type="InterPro" id="IPR023753">
    <property type="entry name" value="FAD/NAD-binding_dom"/>
</dbReference>
<reference evidence="7" key="1">
    <citation type="journal article" date="2019" name="Int. J. Syst. Evol. Microbiol.">
        <title>The Global Catalogue of Microorganisms (GCM) 10K type strain sequencing project: providing services to taxonomists for standard genome sequencing and annotation.</title>
        <authorList>
            <consortium name="The Broad Institute Genomics Platform"/>
            <consortium name="The Broad Institute Genome Sequencing Center for Infectious Disease"/>
            <person name="Wu L."/>
            <person name="Ma J."/>
        </authorList>
    </citation>
    <scope>NUCLEOTIDE SEQUENCE [LARGE SCALE GENOMIC DNA]</scope>
    <source>
        <strain evidence="7">JCM 16914</strain>
    </source>
</reference>
<evidence type="ECO:0000256" key="4">
    <source>
        <dbReference type="ARBA" id="ARBA00023002"/>
    </source>
</evidence>
<dbReference type="Pfam" id="PF07992">
    <property type="entry name" value="Pyr_redox_2"/>
    <property type="match status" value="1"/>
</dbReference>
<dbReference type="NCBIfam" id="TIGR03169">
    <property type="entry name" value="Nterm_to_SelD"/>
    <property type="match status" value="1"/>
</dbReference>
<accession>A0ABP7LYT8</accession>
<keyword evidence="4" id="KW-0560">Oxidoreductase</keyword>
<organism evidence="6 7">
    <name type="scientific">Halomonas cibimaris</name>
    <dbReference type="NCBI Taxonomy" id="657012"/>
    <lineage>
        <taxon>Bacteria</taxon>
        <taxon>Pseudomonadati</taxon>
        <taxon>Pseudomonadota</taxon>
        <taxon>Gammaproteobacteria</taxon>
        <taxon>Oceanospirillales</taxon>
        <taxon>Halomonadaceae</taxon>
        <taxon>Halomonas</taxon>
    </lineage>
</organism>
<dbReference type="PANTHER" id="PTHR42913:SF9">
    <property type="entry name" value="SLR1591 PROTEIN"/>
    <property type="match status" value="1"/>
</dbReference>
<dbReference type="Gene3D" id="3.50.50.100">
    <property type="match status" value="1"/>
</dbReference>
<comment type="caution">
    <text evidence="6">The sequence shown here is derived from an EMBL/GenBank/DDBJ whole genome shotgun (WGS) entry which is preliminary data.</text>
</comment>
<keyword evidence="7" id="KW-1185">Reference proteome</keyword>
<protein>
    <submittedName>
        <fullName evidence="6">FAD-dependent oxidoreductase</fullName>
    </submittedName>
</protein>
<dbReference type="InterPro" id="IPR017584">
    <property type="entry name" value="Pyridine_nucleo_diS_OxRdtase_N"/>
</dbReference>
<name>A0ABP7LYT8_9GAMM</name>
<dbReference type="EMBL" id="BAAAZT010000077">
    <property type="protein sequence ID" value="GAA3910967.1"/>
    <property type="molecule type" value="Genomic_DNA"/>
</dbReference>
<evidence type="ECO:0000313" key="7">
    <source>
        <dbReference type="Proteomes" id="UP001500133"/>
    </source>
</evidence>
<dbReference type="PANTHER" id="PTHR42913">
    <property type="entry name" value="APOPTOSIS-INDUCING FACTOR 1"/>
    <property type="match status" value="1"/>
</dbReference>
<evidence type="ECO:0000259" key="5">
    <source>
        <dbReference type="Pfam" id="PF07992"/>
    </source>
</evidence>
<evidence type="ECO:0000256" key="3">
    <source>
        <dbReference type="ARBA" id="ARBA00022827"/>
    </source>
</evidence>
<keyword evidence="3" id="KW-0274">FAD</keyword>
<evidence type="ECO:0000256" key="1">
    <source>
        <dbReference type="ARBA" id="ARBA00001974"/>
    </source>
</evidence>
<sequence length="383" mass="40032">MSAKTQQKELVLIGGGHAHALVLEALARRPEPGVRLTVVSESPLAAYSGRIPAWLAGECTLAETQIDIAALCRRAGARLIAQRATAFSAEKREVTLAGNERLRFDVASINVGATVAAPDAAQKAAPTLLAMRPLAALPERWQALCARVDALPAGSRQSVVSVGGGGAGCETLLAVLAALRARRPDVRFDAALLSAGETLLPGAGRRPRALLTRALKKAGVTRRTGVRAVGLENGAIALAEGAPVPADIALWATGAVGHGWLEHSDLALNRRGFIEVGKSLEARGAPGVFAAGDCAAFPAALPKAGVYAVRAGPHLAENLRRACRGKPLKNWYPPKRVLALINTGDGRAVAVYGPLGAAGRWAWRLKARLDGRFIARFSPGKHR</sequence>
<dbReference type="InterPro" id="IPR036188">
    <property type="entry name" value="FAD/NAD-bd_sf"/>
</dbReference>
<keyword evidence="2" id="KW-0285">Flavoprotein</keyword>
<evidence type="ECO:0000313" key="6">
    <source>
        <dbReference type="EMBL" id="GAA3910967.1"/>
    </source>
</evidence>
<feature type="domain" description="FAD/NAD(P)-binding" evidence="5">
    <location>
        <begin position="9"/>
        <end position="303"/>
    </location>
</feature>
<gene>
    <name evidence="6" type="ORF">GCM10022228_22660</name>
</gene>